<keyword evidence="3" id="KW-1185">Reference proteome</keyword>
<feature type="compositionally biased region" description="Polar residues" evidence="1">
    <location>
        <begin position="119"/>
        <end position="131"/>
    </location>
</feature>
<name>A0A834M228_RHYFE</name>
<protein>
    <submittedName>
        <fullName evidence="2">Uncharacterized protein</fullName>
    </submittedName>
</protein>
<evidence type="ECO:0000256" key="1">
    <source>
        <dbReference type="SAM" id="MobiDB-lite"/>
    </source>
</evidence>
<proteinExistence type="predicted"/>
<gene>
    <name evidence="2" type="ORF">GWI33_017860</name>
</gene>
<dbReference type="EMBL" id="JAACXV010014261">
    <property type="protein sequence ID" value="KAF7269111.1"/>
    <property type="molecule type" value="Genomic_DNA"/>
</dbReference>
<dbReference type="AlphaFoldDB" id="A0A834M228"/>
<feature type="region of interest" description="Disordered" evidence="1">
    <location>
        <begin position="94"/>
        <end position="131"/>
    </location>
</feature>
<comment type="caution">
    <text evidence="2">The sequence shown here is derived from an EMBL/GenBank/DDBJ whole genome shotgun (WGS) entry which is preliminary data.</text>
</comment>
<dbReference type="Proteomes" id="UP000625711">
    <property type="component" value="Unassembled WGS sequence"/>
</dbReference>
<evidence type="ECO:0000313" key="3">
    <source>
        <dbReference type="Proteomes" id="UP000625711"/>
    </source>
</evidence>
<evidence type="ECO:0000313" key="2">
    <source>
        <dbReference type="EMBL" id="KAF7269111.1"/>
    </source>
</evidence>
<accession>A0A834M228</accession>
<sequence length="131" mass="14535">MTDRRPGHITLRLQRRPGFVHRLPSPLVAATSPSRRPIAREMDAPAFLGATPAETFVHDHDMVQKVDMKTDPLMIVYLLSAVCKMPRIHVTSPPKTNSLCSFRGDTARRSDTPPCVRPWSSSPPLLSNVGL</sequence>
<reference evidence="2" key="1">
    <citation type="submission" date="2020-08" db="EMBL/GenBank/DDBJ databases">
        <title>Genome sequencing and assembly of the red palm weevil Rhynchophorus ferrugineus.</title>
        <authorList>
            <person name="Dias G.B."/>
            <person name="Bergman C.M."/>
            <person name="Manee M."/>
        </authorList>
    </citation>
    <scope>NUCLEOTIDE SEQUENCE</scope>
    <source>
        <strain evidence="2">AA-2017</strain>
        <tissue evidence="2">Whole larva</tissue>
    </source>
</reference>
<organism evidence="2 3">
    <name type="scientific">Rhynchophorus ferrugineus</name>
    <name type="common">Red palm weevil</name>
    <name type="synonym">Curculio ferrugineus</name>
    <dbReference type="NCBI Taxonomy" id="354439"/>
    <lineage>
        <taxon>Eukaryota</taxon>
        <taxon>Metazoa</taxon>
        <taxon>Ecdysozoa</taxon>
        <taxon>Arthropoda</taxon>
        <taxon>Hexapoda</taxon>
        <taxon>Insecta</taxon>
        <taxon>Pterygota</taxon>
        <taxon>Neoptera</taxon>
        <taxon>Endopterygota</taxon>
        <taxon>Coleoptera</taxon>
        <taxon>Polyphaga</taxon>
        <taxon>Cucujiformia</taxon>
        <taxon>Curculionidae</taxon>
        <taxon>Dryophthorinae</taxon>
        <taxon>Rhynchophorus</taxon>
    </lineage>
</organism>